<dbReference type="PANTHER" id="PTHR33886">
    <property type="entry name" value="UNSATURATED RHAMNOGALACTURONAN HYDROLASE (EUROFUNG)"/>
    <property type="match status" value="1"/>
</dbReference>
<dbReference type="GO" id="GO:0005975">
    <property type="term" value="P:carbohydrate metabolic process"/>
    <property type="evidence" value="ECO:0007669"/>
    <property type="project" value="InterPro"/>
</dbReference>
<evidence type="ECO:0000313" key="3">
    <source>
        <dbReference type="Proteomes" id="UP000316270"/>
    </source>
</evidence>
<dbReference type="GO" id="GO:0016787">
    <property type="term" value="F:hydrolase activity"/>
    <property type="evidence" value="ECO:0007669"/>
    <property type="project" value="UniProtKB-KW"/>
</dbReference>
<reference evidence="2 3" key="1">
    <citation type="submission" date="2019-07" db="EMBL/GenBank/DDBJ databases">
        <title>Finished genome of Venturia effusa.</title>
        <authorList>
            <person name="Young C.A."/>
            <person name="Cox M.P."/>
            <person name="Ganley A.R.D."/>
            <person name="David W.J."/>
        </authorList>
    </citation>
    <scope>NUCLEOTIDE SEQUENCE [LARGE SCALE GENOMIC DNA]</scope>
    <source>
        <strain evidence="3">albino</strain>
    </source>
</reference>
<dbReference type="SUPFAM" id="SSF48208">
    <property type="entry name" value="Six-hairpin glycosidases"/>
    <property type="match status" value="1"/>
</dbReference>
<dbReference type="Gene3D" id="1.50.10.10">
    <property type="match status" value="1"/>
</dbReference>
<dbReference type="PANTHER" id="PTHR33886:SF11">
    <property type="entry name" value="WALL GLYCOSYL HYDROLASE YTER, PUTATIVE (AFU_ORTHOLOGUE AFUA_2G14630)-RELATED"/>
    <property type="match status" value="1"/>
</dbReference>
<evidence type="ECO:0000256" key="1">
    <source>
        <dbReference type="ARBA" id="ARBA00022801"/>
    </source>
</evidence>
<dbReference type="EMBL" id="CP042194">
    <property type="protein sequence ID" value="QDS73972.1"/>
    <property type="molecule type" value="Genomic_DNA"/>
</dbReference>
<evidence type="ECO:0000313" key="2">
    <source>
        <dbReference type="EMBL" id="QDS73972.1"/>
    </source>
</evidence>
<dbReference type="InterPro" id="IPR012341">
    <property type="entry name" value="6hp_glycosidase-like_sf"/>
</dbReference>
<keyword evidence="3" id="KW-1185">Reference proteome</keyword>
<dbReference type="AlphaFoldDB" id="A0A517LEA3"/>
<dbReference type="STRING" id="50376.A0A517LEA3"/>
<organism evidence="2 3">
    <name type="scientific">Venturia effusa</name>
    <dbReference type="NCBI Taxonomy" id="50376"/>
    <lineage>
        <taxon>Eukaryota</taxon>
        <taxon>Fungi</taxon>
        <taxon>Dikarya</taxon>
        <taxon>Ascomycota</taxon>
        <taxon>Pezizomycotina</taxon>
        <taxon>Dothideomycetes</taxon>
        <taxon>Pleosporomycetidae</taxon>
        <taxon>Venturiales</taxon>
        <taxon>Venturiaceae</taxon>
        <taxon>Venturia</taxon>
    </lineage>
</organism>
<dbReference type="Pfam" id="PF07470">
    <property type="entry name" value="Glyco_hydro_88"/>
    <property type="match status" value="1"/>
</dbReference>
<keyword evidence="1" id="KW-0378">Hydrolase</keyword>
<protein>
    <submittedName>
        <fullName evidence="2">Uncharacterized protein</fullName>
    </submittedName>
</protein>
<dbReference type="InterPro" id="IPR008928">
    <property type="entry name" value="6-hairpin_glycosidase_sf"/>
</dbReference>
<sequence length="362" mass="40049">MISRGQGLMKGTGGPSELLQAGFTQKAFRRVIEQYPDGESSLQIRKYITQSVDSTLNFLGNATKDTSYPLDRLSNGNNLIALYEQTKNSSYKSVIESLRKSIDLQKRNEAGGLFYYVYPNWSYLDGMYSLAPFYTLYTKLYDSENASAAKDIIYQLDTLWDHCLDNSTGLLVHGYDYSKTAVWANPTTGASPHVWVRSLGWYMMALVDTLEISPLGHQDPVWKAVLSKFQRLSKAVASAVDPASGAWWQVLDQPGRAGNYIESSGSAMFVYSLLKGVRLGYVSGYDTIAKRAYQHIVENFVVKNGTGISYNGTVAVCSLNSTASYEYYVKQPILYDSVLGSGAFILASLENEIDATASSDCE</sequence>
<accession>A0A517LEA3</accession>
<dbReference type="OrthoDB" id="540611at2759"/>
<dbReference type="Proteomes" id="UP000316270">
    <property type="component" value="Chromosome 10"/>
</dbReference>
<dbReference type="InterPro" id="IPR010905">
    <property type="entry name" value="Glyco_hydro_88"/>
</dbReference>
<name>A0A517LEA3_9PEZI</name>
<proteinExistence type="predicted"/>
<gene>
    <name evidence="2" type="ORF">FKW77_008377</name>
</gene>
<dbReference type="InterPro" id="IPR052043">
    <property type="entry name" value="PolySaccharide_Degr_Enz"/>
</dbReference>